<feature type="transmembrane region" description="Helical" evidence="2">
    <location>
        <begin position="87"/>
        <end position="106"/>
    </location>
</feature>
<feature type="transmembrane region" description="Helical" evidence="2">
    <location>
        <begin position="112"/>
        <end position="130"/>
    </location>
</feature>
<dbReference type="Gene3D" id="1.20.1250.20">
    <property type="entry name" value="MFS general substrate transporter like domains"/>
    <property type="match status" value="1"/>
</dbReference>
<evidence type="ECO:0000256" key="1">
    <source>
        <dbReference type="SAM" id="MobiDB-lite"/>
    </source>
</evidence>
<dbReference type="InterPro" id="IPR036259">
    <property type="entry name" value="MFS_trans_sf"/>
</dbReference>
<dbReference type="SUPFAM" id="SSF103473">
    <property type="entry name" value="MFS general substrate transporter"/>
    <property type="match status" value="2"/>
</dbReference>
<evidence type="ECO:0000313" key="4">
    <source>
        <dbReference type="Proteomes" id="UP000053890"/>
    </source>
</evidence>
<keyword evidence="2" id="KW-1133">Transmembrane helix</keyword>
<organism evidence="3 4">
    <name type="scientific">Rhodotorula graminis (strain WP1)</name>
    <dbReference type="NCBI Taxonomy" id="578459"/>
    <lineage>
        <taxon>Eukaryota</taxon>
        <taxon>Fungi</taxon>
        <taxon>Dikarya</taxon>
        <taxon>Basidiomycota</taxon>
        <taxon>Pucciniomycotina</taxon>
        <taxon>Microbotryomycetes</taxon>
        <taxon>Sporidiobolales</taxon>
        <taxon>Sporidiobolaceae</taxon>
        <taxon>Rhodotorula</taxon>
    </lineage>
</organism>
<dbReference type="PANTHER" id="PTHR23524">
    <property type="entry name" value="TRANSPORTER, PUTATIVE (AFU_ORTHOLOGUE AFUA_8G04850)-RELATED"/>
    <property type="match status" value="1"/>
</dbReference>
<reference evidence="3 4" key="1">
    <citation type="journal article" date="2015" name="Front. Microbiol.">
        <title>Genome sequence of the plant growth promoting endophytic yeast Rhodotorula graminis WP1.</title>
        <authorList>
            <person name="Firrincieli A."/>
            <person name="Otillar R."/>
            <person name="Salamov A."/>
            <person name="Schmutz J."/>
            <person name="Khan Z."/>
            <person name="Redman R.S."/>
            <person name="Fleck N.D."/>
            <person name="Lindquist E."/>
            <person name="Grigoriev I.V."/>
            <person name="Doty S.L."/>
        </authorList>
    </citation>
    <scope>NUCLEOTIDE SEQUENCE [LARGE SCALE GENOMIC DNA]</scope>
    <source>
        <strain evidence="3 4">WP1</strain>
    </source>
</reference>
<feature type="region of interest" description="Disordered" evidence="1">
    <location>
        <begin position="145"/>
        <end position="164"/>
    </location>
</feature>
<keyword evidence="4" id="KW-1185">Reference proteome</keyword>
<dbReference type="GeneID" id="28978100"/>
<proteinExistence type="predicted"/>
<dbReference type="STRING" id="578459.A0A0P9GJS9"/>
<feature type="transmembrane region" description="Helical" evidence="2">
    <location>
        <begin position="381"/>
        <end position="401"/>
    </location>
</feature>
<name>A0A0P9GJS9_RHOGW</name>
<evidence type="ECO:0008006" key="5">
    <source>
        <dbReference type="Google" id="ProtNLM"/>
    </source>
</evidence>
<feature type="compositionally biased region" description="Acidic residues" evidence="1">
    <location>
        <begin position="145"/>
        <end position="155"/>
    </location>
</feature>
<feature type="transmembrane region" description="Helical" evidence="2">
    <location>
        <begin position="600"/>
        <end position="620"/>
    </location>
</feature>
<dbReference type="AlphaFoldDB" id="A0A0P9GJS9"/>
<dbReference type="PANTHER" id="PTHR23524:SF1">
    <property type="entry name" value="MRH DOMAIN-CONTAINING PROTEIN-RELATED"/>
    <property type="match status" value="1"/>
</dbReference>
<evidence type="ECO:0000313" key="3">
    <source>
        <dbReference type="EMBL" id="KPV73312.1"/>
    </source>
</evidence>
<protein>
    <recommendedName>
        <fullName evidence="5">Major facilitator superfamily (MFS) profile domain-containing protein</fullName>
    </recommendedName>
</protein>
<accession>A0A0P9GJS9</accession>
<feature type="transmembrane region" description="Helical" evidence="2">
    <location>
        <begin position="20"/>
        <end position="43"/>
    </location>
</feature>
<keyword evidence="2" id="KW-0812">Transmembrane</keyword>
<keyword evidence="2" id="KW-0472">Membrane</keyword>
<dbReference type="OrthoDB" id="3176531at2759"/>
<dbReference type="Proteomes" id="UP000053890">
    <property type="component" value="Unassembled WGS sequence"/>
</dbReference>
<feature type="transmembrane region" description="Helical" evidence="2">
    <location>
        <begin position="455"/>
        <end position="476"/>
    </location>
</feature>
<sequence>MPALGWLGLAPDTRPSSLIALVSNSTLVVCWLVLVNAVSPFVLSSLLHIPAARAGAITGRLLAADELTALALYLPAGALGDRIGVKWVAAVGHVVVGCAFVAYASARSVNELVAARVLFAVGGGSLVTTMSSMMATMSVVPDECAASDEPADEPDERTRLVSSSARRGSTVSTASFRRHEPARLAGVLGFSSGLGALLAVFGFLRLPTLLANLSPEPDSPSTLEQALRRTLYLAGGLAVSEGIFLAALLPSTASRSSGSGSGRSRAGIVSRMKRGAGKLVEGFRLARGSGDVALSFAASFASRAQAIVVTAYIPLLVNRYFLDHDLCDSATLVGSAHDSCRQAYVRSSILTGVVQLLALVLSPLVGLVSSSTRLSTSHPQALAVAVAFIIGAASLVAFAFLPNGGDPRAGLSWLYVAGLGVAQAAGVVLSLALMTTGRGTVVAKEGREVAGTLSGAYGLSGGLGILAVGSGAGFLFDRLPGAPFLAVGAVDALVAAGALVLWLRADDAEPLSFALDDDNDELSILPPLPEKEPIWRRANIHLSPNLEHRGRYSALEQRDRLARPRPASYLELDMAAQQEEDGAGGPSGPQPPSAPRRRPVAAFCWLLGALMVGASAATVYRPFRPVAFAVLQPRPVCPDPRLAIPPSLLEAQRRSAPIDLPSSSPDFSLALVHDKRTCNAFELTISRTSPLRCAEMESDNNEPSKDPTLAAWIRGKLGPDTFNVQVDGAERRAEMVPSEYLGDCEYLFRFRLNNAGRLWLNVSLLYEDYEGFKEIDAEKGSRPRPRLLMQRLVAEPLELNLCDDACRPYIPPRLGEPVDHIYGLPTSTDDKDAQLADRPDCSTLDPLRTPLGHWVPSNPHDLVYPPLPVPLQHSRPMAGLYTFVPSLCHAWNHDGLRFRDHASCVKEEYAVFLLGDSHARAIYDIVKHRLSGNDSVEDKSMKADSKSGAVDNLYLEFRWDPFLKADVSCDTIRRFDSFAISTGSHEACWNCPSTSSWLASMDAFFSTWPDRVAACLAGHPPSSSSSRPPKRPRYFFFNIPATHPQLHNHDCRTGPRIKYWNDKAAELARERGWEVVDAHQYTQAGQIDSVYGDGIHYLGLDAAEPVVDDFLSRLGICGKGGARRRASGEWISE</sequence>
<feature type="transmembrane region" description="Helical" evidence="2">
    <location>
        <begin position="413"/>
        <end position="434"/>
    </location>
</feature>
<feature type="transmembrane region" description="Helical" evidence="2">
    <location>
        <begin position="482"/>
        <end position="503"/>
    </location>
</feature>
<evidence type="ECO:0000256" key="2">
    <source>
        <dbReference type="SAM" id="Phobius"/>
    </source>
</evidence>
<feature type="transmembrane region" description="Helical" evidence="2">
    <location>
        <begin position="184"/>
        <end position="210"/>
    </location>
</feature>
<feature type="transmembrane region" description="Helical" evidence="2">
    <location>
        <begin position="349"/>
        <end position="369"/>
    </location>
</feature>
<dbReference type="RefSeq" id="XP_018269361.1">
    <property type="nucleotide sequence ID" value="XM_018417652.1"/>
</dbReference>
<feature type="transmembrane region" description="Helical" evidence="2">
    <location>
        <begin position="230"/>
        <end position="249"/>
    </location>
</feature>
<dbReference type="EMBL" id="KQ474083">
    <property type="protein sequence ID" value="KPV73312.1"/>
    <property type="molecule type" value="Genomic_DNA"/>
</dbReference>
<gene>
    <name evidence="3" type="ORF">RHOBADRAFT_55072</name>
</gene>